<dbReference type="InterPro" id="IPR002401">
    <property type="entry name" value="Cyt_P450_E_grp-I"/>
</dbReference>
<keyword evidence="6 10" id="KW-0560">Oxidoreductase</keyword>
<protein>
    <recommendedName>
        <fullName evidence="13">Cytochrome P450</fullName>
    </recommendedName>
</protein>
<keyword evidence="7 9" id="KW-0408">Iron</keyword>
<reference evidence="11" key="1">
    <citation type="submission" date="2022-07" db="EMBL/GenBank/DDBJ databases">
        <title>Genome Sequence of Physisporinus lineatus.</title>
        <authorList>
            <person name="Buettner E."/>
        </authorList>
    </citation>
    <scope>NUCLEOTIDE SEQUENCE</scope>
    <source>
        <strain evidence="11">VT162</strain>
    </source>
</reference>
<keyword evidence="4 9" id="KW-0349">Heme</keyword>
<dbReference type="InterPro" id="IPR050121">
    <property type="entry name" value="Cytochrome_P450_monoxygenase"/>
</dbReference>
<organism evidence="11 12">
    <name type="scientific">Meripilus lineatus</name>
    <dbReference type="NCBI Taxonomy" id="2056292"/>
    <lineage>
        <taxon>Eukaryota</taxon>
        <taxon>Fungi</taxon>
        <taxon>Dikarya</taxon>
        <taxon>Basidiomycota</taxon>
        <taxon>Agaricomycotina</taxon>
        <taxon>Agaricomycetes</taxon>
        <taxon>Polyporales</taxon>
        <taxon>Meripilaceae</taxon>
        <taxon>Meripilus</taxon>
    </lineage>
</organism>
<comment type="caution">
    <text evidence="11">The sequence shown here is derived from an EMBL/GenBank/DDBJ whole genome shotgun (WGS) entry which is preliminary data.</text>
</comment>
<evidence type="ECO:0000256" key="3">
    <source>
        <dbReference type="ARBA" id="ARBA00010617"/>
    </source>
</evidence>
<dbReference type="SUPFAM" id="SSF48264">
    <property type="entry name" value="Cytochrome P450"/>
    <property type="match status" value="1"/>
</dbReference>
<dbReference type="GO" id="GO:0020037">
    <property type="term" value="F:heme binding"/>
    <property type="evidence" value="ECO:0007669"/>
    <property type="project" value="InterPro"/>
</dbReference>
<keyword evidence="12" id="KW-1185">Reference proteome</keyword>
<gene>
    <name evidence="11" type="ORF">NLI96_g8210</name>
</gene>
<dbReference type="Pfam" id="PF00067">
    <property type="entry name" value="p450"/>
    <property type="match status" value="1"/>
</dbReference>
<dbReference type="EMBL" id="JANAWD010000364">
    <property type="protein sequence ID" value="KAJ3480631.1"/>
    <property type="molecule type" value="Genomic_DNA"/>
</dbReference>
<dbReference type="InterPro" id="IPR001128">
    <property type="entry name" value="Cyt_P450"/>
</dbReference>
<comment type="cofactor">
    <cofactor evidence="1 9">
        <name>heme</name>
        <dbReference type="ChEBI" id="CHEBI:30413"/>
    </cofactor>
</comment>
<sequence length="541" mass="59708">MLTAAFFSVAVVLTSLAWWALKNLVLKSPLDNIAGPPVPSLLSGDPHLSTPSVLAFTSNLGHFGQLFHRHNGWKLQANLCNNYPRVAKISGILGKRVLYVSDPESLHSIILRDQLYYEEASFILETSTSQTTEDAKPSFLGSPSTPNDTDLLPCRSTGSVAPDIDVLNWAGRVALELIGQAGLGYSFDPLVEESKDSFEEAIKAIVPSMWALGGFGQLTPFIKKLGSPPFRRWVLDNLLPIAKIQRLKVLSDTIKARAKEVIAQKRLALQSGEEAVLQQIGEGKDVISILLRANMKASESERLDEDELAAQTTTLIFAATETTSGALAQVLQLLAQHADVQEKLRAEILHVGGDQDIPYDELMSLPYLDAICRETLRLYPPVSHIYRDCKRDMVLPLSEPIQGVDGTWMKQIPIPEGTRIIISVRGCNRNRAMWGEDVDEWKPERWLSHLPNTITSARIPGVYSNLMSFGGGSRSCIGFKFSELEIKVVLCVLLRSFRFSPSAKEVVWNYAATKFPTIGKGSDTPSLPMKVVPLKEKTTFV</sequence>
<evidence type="ECO:0000313" key="11">
    <source>
        <dbReference type="EMBL" id="KAJ3480631.1"/>
    </source>
</evidence>
<evidence type="ECO:0000256" key="1">
    <source>
        <dbReference type="ARBA" id="ARBA00001971"/>
    </source>
</evidence>
<name>A0AAD5UZL6_9APHY</name>
<dbReference type="Proteomes" id="UP001212997">
    <property type="component" value="Unassembled WGS sequence"/>
</dbReference>
<evidence type="ECO:0000256" key="2">
    <source>
        <dbReference type="ARBA" id="ARBA00005179"/>
    </source>
</evidence>
<evidence type="ECO:0000256" key="9">
    <source>
        <dbReference type="PIRSR" id="PIRSR602401-1"/>
    </source>
</evidence>
<dbReference type="PROSITE" id="PS00086">
    <property type="entry name" value="CYTOCHROME_P450"/>
    <property type="match status" value="1"/>
</dbReference>
<evidence type="ECO:0000256" key="6">
    <source>
        <dbReference type="ARBA" id="ARBA00023002"/>
    </source>
</evidence>
<dbReference type="PRINTS" id="PR00385">
    <property type="entry name" value="P450"/>
</dbReference>
<evidence type="ECO:0000256" key="10">
    <source>
        <dbReference type="RuleBase" id="RU000461"/>
    </source>
</evidence>
<dbReference type="GO" id="GO:0004497">
    <property type="term" value="F:monooxygenase activity"/>
    <property type="evidence" value="ECO:0007669"/>
    <property type="project" value="UniProtKB-KW"/>
</dbReference>
<dbReference type="InterPro" id="IPR036396">
    <property type="entry name" value="Cyt_P450_sf"/>
</dbReference>
<dbReference type="AlphaFoldDB" id="A0AAD5UZL6"/>
<dbReference type="GO" id="GO:0005506">
    <property type="term" value="F:iron ion binding"/>
    <property type="evidence" value="ECO:0007669"/>
    <property type="project" value="InterPro"/>
</dbReference>
<comment type="pathway">
    <text evidence="2">Secondary metabolite biosynthesis.</text>
</comment>
<evidence type="ECO:0000256" key="8">
    <source>
        <dbReference type="ARBA" id="ARBA00023033"/>
    </source>
</evidence>
<keyword evidence="8 10" id="KW-0503">Monooxygenase</keyword>
<dbReference type="PANTHER" id="PTHR24305:SF166">
    <property type="entry name" value="CYTOCHROME P450 12A4, MITOCHONDRIAL-RELATED"/>
    <property type="match status" value="1"/>
</dbReference>
<keyword evidence="5 9" id="KW-0479">Metal-binding</keyword>
<evidence type="ECO:0000256" key="4">
    <source>
        <dbReference type="ARBA" id="ARBA00022617"/>
    </source>
</evidence>
<dbReference type="PRINTS" id="PR00463">
    <property type="entry name" value="EP450I"/>
</dbReference>
<accession>A0AAD5UZL6</accession>
<evidence type="ECO:0000313" key="12">
    <source>
        <dbReference type="Proteomes" id="UP001212997"/>
    </source>
</evidence>
<feature type="binding site" description="axial binding residue" evidence="9">
    <location>
        <position position="476"/>
    </location>
    <ligand>
        <name>heme</name>
        <dbReference type="ChEBI" id="CHEBI:30413"/>
    </ligand>
    <ligandPart>
        <name>Fe</name>
        <dbReference type="ChEBI" id="CHEBI:18248"/>
    </ligandPart>
</feature>
<dbReference type="InterPro" id="IPR017972">
    <property type="entry name" value="Cyt_P450_CS"/>
</dbReference>
<dbReference type="PANTHER" id="PTHR24305">
    <property type="entry name" value="CYTOCHROME P450"/>
    <property type="match status" value="1"/>
</dbReference>
<evidence type="ECO:0008006" key="13">
    <source>
        <dbReference type="Google" id="ProtNLM"/>
    </source>
</evidence>
<proteinExistence type="inferred from homology"/>
<dbReference type="GO" id="GO:0016705">
    <property type="term" value="F:oxidoreductase activity, acting on paired donors, with incorporation or reduction of molecular oxygen"/>
    <property type="evidence" value="ECO:0007669"/>
    <property type="project" value="InterPro"/>
</dbReference>
<evidence type="ECO:0000256" key="7">
    <source>
        <dbReference type="ARBA" id="ARBA00023004"/>
    </source>
</evidence>
<dbReference type="Gene3D" id="1.10.630.10">
    <property type="entry name" value="Cytochrome P450"/>
    <property type="match status" value="1"/>
</dbReference>
<comment type="similarity">
    <text evidence="3 10">Belongs to the cytochrome P450 family.</text>
</comment>
<evidence type="ECO:0000256" key="5">
    <source>
        <dbReference type="ARBA" id="ARBA00022723"/>
    </source>
</evidence>